<keyword evidence="3" id="KW-1185">Reference proteome</keyword>
<name>A0A9N9NBU6_FUNMO</name>
<feature type="chain" id="PRO_5040290218" evidence="1">
    <location>
        <begin position="17"/>
        <end position="44"/>
    </location>
</feature>
<sequence length="44" mass="4947">IQNHLNLKTACVLLCLKAGFLKNCEVNENNQLDSSDIDNDKIDE</sequence>
<protein>
    <submittedName>
        <fullName evidence="2">310_t:CDS:1</fullName>
    </submittedName>
</protein>
<feature type="non-terminal residue" evidence="2">
    <location>
        <position position="1"/>
    </location>
</feature>
<dbReference type="Proteomes" id="UP000789375">
    <property type="component" value="Unassembled WGS sequence"/>
</dbReference>
<reference evidence="2" key="1">
    <citation type="submission" date="2021-06" db="EMBL/GenBank/DDBJ databases">
        <authorList>
            <person name="Kallberg Y."/>
            <person name="Tangrot J."/>
            <person name="Rosling A."/>
        </authorList>
    </citation>
    <scope>NUCLEOTIDE SEQUENCE</scope>
    <source>
        <strain evidence="2">87-6 pot B 2015</strain>
    </source>
</reference>
<keyword evidence="1" id="KW-0732">Signal</keyword>
<dbReference type="AlphaFoldDB" id="A0A9N9NBU6"/>
<gene>
    <name evidence="2" type="ORF">FMOSSE_LOCUS14954</name>
</gene>
<dbReference type="EMBL" id="CAJVPP010013311">
    <property type="protein sequence ID" value="CAG8720485.1"/>
    <property type="molecule type" value="Genomic_DNA"/>
</dbReference>
<evidence type="ECO:0000256" key="1">
    <source>
        <dbReference type="SAM" id="SignalP"/>
    </source>
</evidence>
<evidence type="ECO:0000313" key="3">
    <source>
        <dbReference type="Proteomes" id="UP000789375"/>
    </source>
</evidence>
<accession>A0A9N9NBU6</accession>
<evidence type="ECO:0000313" key="2">
    <source>
        <dbReference type="EMBL" id="CAG8720485.1"/>
    </source>
</evidence>
<proteinExistence type="predicted"/>
<feature type="signal peptide" evidence="1">
    <location>
        <begin position="1"/>
        <end position="16"/>
    </location>
</feature>
<comment type="caution">
    <text evidence="2">The sequence shown here is derived from an EMBL/GenBank/DDBJ whole genome shotgun (WGS) entry which is preliminary data.</text>
</comment>
<organism evidence="2 3">
    <name type="scientific">Funneliformis mosseae</name>
    <name type="common">Endomycorrhizal fungus</name>
    <name type="synonym">Glomus mosseae</name>
    <dbReference type="NCBI Taxonomy" id="27381"/>
    <lineage>
        <taxon>Eukaryota</taxon>
        <taxon>Fungi</taxon>
        <taxon>Fungi incertae sedis</taxon>
        <taxon>Mucoromycota</taxon>
        <taxon>Glomeromycotina</taxon>
        <taxon>Glomeromycetes</taxon>
        <taxon>Glomerales</taxon>
        <taxon>Glomeraceae</taxon>
        <taxon>Funneliformis</taxon>
    </lineage>
</organism>